<reference evidence="3" key="1">
    <citation type="journal article" date="2024" name="IScience">
        <title>Strigolactones Initiate the Formation of Haustorium-like Structures in Castilleja.</title>
        <authorList>
            <person name="Buerger M."/>
            <person name="Peterson D."/>
            <person name="Chory J."/>
        </authorList>
    </citation>
    <scope>NUCLEOTIDE SEQUENCE [LARGE SCALE GENOMIC DNA]</scope>
</reference>
<dbReference type="Proteomes" id="UP001632038">
    <property type="component" value="Unassembled WGS sequence"/>
</dbReference>
<comment type="caution">
    <text evidence="2">The sequence shown here is derived from an EMBL/GenBank/DDBJ whole genome shotgun (WGS) entry which is preliminary data.</text>
</comment>
<sequence>MLSNKITLVAILACLLILTSLATISYATTLKPVERVVYPQGCRCCLWDYTKALISCARVCCGDKCC</sequence>
<dbReference type="EMBL" id="JAVIJP010000039">
    <property type="protein sequence ID" value="KAL3627225.1"/>
    <property type="molecule type" value="Genomic_DNA"/>
</dbReference>
<evidence type="ECO:0000313" key="3">
    <source>
        <dbReference type="Proteomes" id="UP001632038"/>
    </source>
</evidence>
<evidence type="ECO:0000313" key="2">
    <source>
        <dbReference type="EMBL" id="KAL3627225.1"/>
    </source>
</evidence>
<evidence type="ECO:0000256" key="1">
    <source>
        <dbReference type="SAM" id="SignalP"/>
    </source>
</evidence>
<feature type="chain" id="PRO_5044759961" description="Transmembrane protein" evidence="1">
    <location>
        <begin position="28"/>
        <end position="66"/>
    </location>
</feature>
<feature type="signal peptide" evidence="1">
    <location>
        <begin position="1"/>
        <end position="27"/>
    </location>
</feature>
<keyword evidence="3" id="KW-1185">Reference proteome</keyword>
<gene>
    <name evidence="2" type="ORF">CASFOL_028588</name>
</gene>
<evidence type="ECO:0008006" key="4">
    <source>
        <dbReference type="Google" id="ProtNLM"/>
    </source>
</evidence>
<dbReference type="AlphaFoldDB" id="A0ABD3CBL1"/>
<protein>
    <recommendedName>
        <fullName evidence="4">Transmembrane protein</fullName>
    </recommendedName>
</protein>
<keyword evidence="1" id="KW-0732">Signal</keyword>
<proteinExistence type="predicted"/>
<accession>A0ABD3CBL1</accession>
<name>A0ABD3CBL1_9LAMI</name>
<organism evidence="2 3">
    <name type="scientific">Castilleja foliolosa</name>
    <dbReference type="NCBI Taxonomy" id="1961234"/>
    <lineage>
        <taxon>Eukaryota</taxon>
        <taxon>Viridiplantae</taxon>
        <taxon>Streptophyta</taxon>
        <taxon>Embryophyta</taxon>
        <taxon>Tracheophyta</taxon>
        <taxon>Spermatophyta</taxon>
        <taxon>Magnoliopsida</taxon>
        <taxon>eudicotyledons</taxon>
        <taxon>Gunneridae</taxon>
        <taxon>Pentapetalae</taxon>
        <taxon>asterids</taxon>
        <taxon>lamiids</taxon>
        <taxon>Lamiales</taxon>
        <taxon>Orobanchaceae</taxon>
        <taxon>Pedicularideae</taxon>
        <taxon>Castillejinae</taxon>
        <taxon>Castilleja</taxon>
    </lineage>
</organism>